<dbReference type="AlphaFoldDB" id="A0ABC9GQL3"/>
<evidence type="ECO:0008006" key="6">
    <source>
        <dbReference type="Google" id="ProtNLM"/>
    </source>
</evidence>
<dbReference type="InterPro" id="IPR044839">
    <property type="entry name" value="NDR1-like"/>
</dbReference>
<proteinExistence type="predicted"/>
<dbReference type="PANTHER" id="PTHR31415">
    <property type="entry name" value="OS05G0367900 PROTEIN"/>
    <property type="match status" value="1"/>
</dbReference>
<keyword evidence="5" id="KW-1185">Reference proteome</keyword>
<name>A0ABC9GQL3_9POAL</name>
<reference evidence="4 5" key="2">
    <citation type="submission" date="2024-10" db="EMBL/GenBank/DDBJ databases">
        <authorList>
            <person name="Ryan C."/>
        </authorList>
    </citation>
    <scope>NUCLEOTIDE SEQUENCE [LARGE SCALE GENOMIC DNA]</scope>
</reference>
<evidence type="ECO:0000313" key="5">
    <source>
        <dbReference type="Proteomes" id="UP001497457"/>
    </source>
</evidence>
<protein>
    <recommendedName>
        <fullName evidence="6">Late embryogenesis abundant protein LEA-2 subgroup domain-containing protein</fullName>
    </recommendedName>
</protein>
<keyword evidence="2 3" id="KW-0472">Membrane</keyword>
<comment type="subcellular location">
    <subcellularLocation>
        <location evidence="1">Membrane</location>
    </subcellularLocation>
</comment>
<organism evidence="4 5">
    <name type="scientific">Urochloa decumbens</name>
    <dbReference type="NCBI Taxonomy" id="240449"/>
    <lineage>
        <taxon>Eukaryota</taxon>
        <taxon>Viridiplantae</taxon>
        <taxon>Streptophyta</taxon>
        <taxon>Embryophyta</taxon>
        <taxon>Tracheophyta</taxon>
        <taxon>Spermatophyta</taxon>
        <taxon>Magnoliopsida</taxon>
        <taxon>Liliopsida</taxon>
        <taxon>Poales</taxon>
        <taxon>Poaceae</taxon>
        <taxon>PACMAD clade</taxon>
        <taxon>Panicoideae</taxon>
        <taxon>Panicodae</taxon>
        <taxon>Paniceae</taxon>
        <taxon>Melinidinae</taxon>
        <taxon>Urochloa</taxon>
    </lineage>
</organism>
<dbReference type="GO" id="GO:0016020">
    <property type="term" value="C:membrane"/>
    <property type="evidence" value="ECO:0007669"/>
    <property type="project" value="UniProtKB-SubCell"/>
</dbReference>
<evidence type="ECO:0000256" key="1">
    <source>
        <dbReference type="ARBA" id="ARBA00004370"/>
    </source>
</evidence>
<evidence type="ECO:0000313" key="4">
    <source>
        <dbReference type="EMBL" id="CAL5098193.1"/>
    </source>
</evidence>
<reference evidence="5" key="1">
    <citation type="submission" date="2024-06" db="EMBL/GenBank/DDBJ databases">
        <authorList>
            <person name="Ryan C."/>
        </authorList>
    </citation>
    <scope>NUCLEOTIDE SEQUENCE [LARGE SCALE GENOMIC DNA]</scope>
</reference>
<dbReference type="Proteomes" id="UP001497457">
    <property type="component" value="Chromosome 9rd"/>
</dbReference>
<accession>A0ABC9GQL3</accession>
<sequence>MAIAGGGGGTAKCCAGFCSFLFAAGFIVLIYWAIFQPHHIRATVETAALSDLAVVSGNNASSSAAGVSYHLAVTLNLYNPSVRVKIYYDAMNAELRFRDTAVIGPAANDTSPSVFFQRGRTRDDVKLEFDYGRPGVAVAGDVARELEKEARSGGTVSLELHVDVRVRYVFRMFKLRQKPKIWCWLSIPVKAEGRRRGVVGGSITSGERCRVKY</sequence>
<keyword evidence="3" id="KW-0812">Transmembrane</keyword>
<dbReference type="EMBL" id="OZ075119">
    <property type="protein sequence ID" value="CAL5098193.1"/>
    <property type="molecule type" value="Genomic_DNA"/>
</dbReference>
<dbReference type="PANTHER" id="PTHR31415:SF16">
    <property type="entry name" value="HARPIN-INDUCED PROTEIN 1 CONTAINING PROTEIN"/>
    <property type="match status" value="1"/>
</dbReference>
<keyword evidence="3" id="KW-1133">Transmembrane helix</keyword>
<evidence type="ECO:0000256" key="3">
    <source>
        <dbReference type="SAM" id="Phobius"/>
    </source>
</evidence>
<evidence type="ECO:0000256" key="2">
    <source>
        <dbReference type="ARBA" id="ARBA00023136"/>
    </source>
</evidence>
<gene>
    <name evidence="4" type="ORF">URODEC1_LOCUS118095</name>
</gene>
<feature type="transmembrane region" description="Helical" evidence="3">
    <location>
        <begin position="12"/>
        <end position="34"/>
    </location>
</feature>